<dbReference type="Pfam" id="PF10734">
    <property type="entry name" value="DUF2523"/>
    <property type="match status" value="1"/>
</dbReference>
<keyword evidence="2" id="KW-1185">Reference proteome</keyword>
<organism evidence="1 2">
    <name type="scientific">Photobacterium gaetbulicola Gung47</name>
    <dbReference type="NCBI Taxonomy" id="658445"/>
    <lineage>
        <taxon>Bacteria</taxon>
        <taxon>Pseudomonadati</taxon>
        <taxon>Pseudomonadota</taxon>
        <taxon>Gammaproteobacteria</taxon>
        <taxon>Vibrionales</taxon>
        <taxon>Vibrionaceae</taxon>
        <taxon>Photobacterium</taxon>
    </lineage>
</organism>
<dbReference type="STRING" id="658445.H744_2c1984"/>
<dbReference type="KEGG" id="pgb:H744_2c1984"/>
<evidence type="ECO:0000313" key="1">
    <source>
        <dbReference type="EMBL" id="AJR08648.1"/>
    </source>
</evidence>
<accession>A0A0C5WNG1</accession>
<dbReference type="Proteomes" id="UP000032303">
    <property type="component" value="Chromosome 2"/>
</dbReference>
<sequence>MGLIVNLISWVGASFLPKLVPFITSIFIQTAVTLGFSLLVVEGINVGLDYFVNKIDASFGGMPADIVGIMGLLGLDKAINIILTAHLFVLGLKGLSSRKYLPSWNGTGK</sequence>
<gene>
    <name evidence="1" type="ORF">H744_2c1984</name>
</gene>
<dbReference type="EMBL" id="CP005974">
    <property type="protein sequence ID" value="AJR08648.1"/>
    <property type="molecule type" value="Genomic_DNA"/>
</dbReference>
<dbReference type="PATRIC" id="fig|658445.3.peg.3944"/>
<name>A0A0C5WNG1_9GAMM</name>
<dbReference type="OrthoDB" id="5829442at2"/>
<dbReference type="InterPro" id="IPR019670">
    <property type="entry name" value="DUF2523"/>
</dbReference>
<dbReference type="HOGENOM" id="CLU_2181428_0_0_6"/>
<evidence type="ECO:0000313" key="2">
    <source>
        <dbReference type="Proteomes" id="UP000032303"/>
    </source>
</evidence>
<protein>
    <submittedName>
        <fullName evidence="1">Putative ABC-type Co2+ transport system, permease component</fullName>
    </submittedName>
</protein>
<proteinExistence type="predicted"/>
<dbReference type="AlphaFoldDB" id="A0A0C5WNG1"/>
<reference evidence="1 2" key="1">
    <citation type="submission" date="2013-05" db="EMBL/GenBank/DDBJ databases">
        <title>Complete genome sequence of the lipase-producing bacterium Photobacterium gaetbulicola Gung47.</title>
        <authorList>
            <person name="Kim Y.-O."/>
        </authorList>
    </citation>
    <scope>NUCLEOTIDE SEQUENCE [LARGE SCALE GENOMIC DNA]</scope>
    <source>
        <strain evidence="1 2">Gung47</strain>
    </source>
</reference>